<dbReference type="Proteomes" id="UP001146793">
    <property type="component" value="Unassembled WGS sequence"/>
</dbReference>
<organism evidence="3 4">
    <name type="scientific">Anaeramoeba flamelloides</name>
    <dbReference type="NCBI Taxonomy" id="1746091"/>
    <lineage>
        <taxon>Eukaryota</taxon>
        <taxon>Metamonada</taxon>
        <taxon>Anaeramoebidae</taxon>
        <taxon>Anaeramoeba</taxon>
    </lineage>
</organism>
<dbReference type="GO" id="GO:0035197">
    <property type="term" value="F:siRNA binding"/>
    <property type="evidence" value="ECO:0007669"/>
    <property type="project" value="TreeGrafter"/>
</dbReference>
<dbReference type="InterPro" id="IPR016024">
    <property type="entry name" value="ARM-type_fold"/>
</dbReference>
<evidence type="ECO:0000259" key="2">
    <source>
        <dbReference type="PROSITE" id="PS51363"/>
    </source>
</evidence>
<feature type="domain" description="W2" evidence="2">
    <location>
        <begin position="160"/>
        <end position="328"/>
    </location>
</feature>
<dbReference type="Gene3D" id="1.25.40.180">
    <property type="match status" value="1"/>
</dbReference>
<dbReference type="AlphaFoldDB" id="A0AAV7ZCS2"/>
<evidence type="ECO:0000313" key="4">
    <source>
        <dbReference type="Proteomes" id="UP001146793"/>
    </source>
</evidence>
<protein>
    <recommendedName>
        <fullName evidence="2">W2 domain-containing protein</fullName>
    </recommendedName>
</protein>
<name>A0AAV7ZCS2_9EUKA</name>
<dbReference type="GO" id="GO:0031048">
    <property type="term" value="P:regulatory ncRNA-mediated heterochromatin formation"/>
    <property type="evidence" value="ECO:0007669"/>
    <property type="project" value="TreeGrafter"/>
</dbReference>
<evidence type="ECO:0000256" key="1">
    <source>
        <dbReference type="SAM" id="MobiDB-lite"/>
    </source>
</evidence>
<evidence type="ECO:0000313" key="3">
    <source>
        <dbReference type="EMBL" id="KAJ3439724.1"/>
    </source>
</evidence>
<gene>
    <name evidence="3" type="ORF">M0812_15763</name>
</gene>
<feature type="region of interest" description="Disordered" evidence="1">
    <location>
        <begin position="326"/>
        <end position="365"/>
    </location>
</feature>
<dbReference type="Pfam" id="PF22749">
    <property type="entry name" value="Arb2"/>
    <property type="match status" value="2"/>
</dbReference>
<sequence length="521" mass="62122">MSQQTNEELKKFGYYFDEQLKLKSTKFSNSFEFINSNHYDLIGNLVVKYIYELLKERYAMKELWLPRIDEEYSKDRTNPQVNIFVTPNWKTCKKLLILICGSGAVRAGQWTRQLCLYNTLNEGTCFQYLEEAIKDGFGVMILNPNLHFSKTIIQKNTIKKSTIGNEEKNIYDLNKRIKKAIKIINLRKIIKLSNLKVLNYFKKNVPKIKVSEILKSIFFKILINLSESKNIKKEIKIEFNKYFKLFTSFELSQSDQFQLIYQLEYFLKRYKQIAKVLYLVLNELYLNNILNQYSIISWYKKNTEGKLQRICKGWIKTIYNLEKKEESTKEKSNESSDPKYSSESRESQDEKEVEEPKKEKKKKDDLELQESQNLFNYFYFEKKICGHSSAKEHTKNIWENLIMKAKSKEIYIVAHSYGGVCTTYLLKKFFKEFKKRIVKIAFTDSVHFILQFTFSKDVKQWFYTHSRNWVKSKKKVGMLVNRKLQGVYCVSAGHQKHIWTSTCAKDSIFKWFRQSYQNNEN</sequence>
<dbReference type="InterPro" id="IPR053858">
    <property type="entry name" value="Arb2_dom"/>
</dbReference>
<reference evidence="3" key="1">
    <citation type="submission" date="2022-08" db="EMBL/GenBank/DDBJ databases">
        <title>Novel sulphate-reducing endosymbionts in the free-living metamonad Anaeramoeba.</title>
        <authorList>
            <person name="Jerlstrom-Hultqvist J."/>
            <person name="Cepicka I."/>
            <person name="Gallot-Lavallee L."/>
            <person name="Salas-Leiva D."/>
            <person name="Curtis B.A."/>
            <person name="Zahonova K."/>
            <person name="Pipaliya S."/>
            <person name="Dacks J."/>
            <person name="Roger A.J."/>
        </authorList>
    </citation>
    <scope>NUCLEOTIDE SEQUENCE</scope>
    <source>
        <strain evidence="3">Busselton2</strain>
    </source>
</reference>
<dbReference type="InterPro" id="IPR003307">
    <property type="entry name" value="W2_domain"/>
</dbReference>
<dbReference type="PANTHER" id="PTHR21357">
    <property type="entry name" value="FAM172 FAMILY PROTEIN HOMOLOG CG10038"/>
    <property type="match status" value="1"/>
</dbReference>
<proteinExistence type="predicted"/>
<comment type="caution">
    <text evidence="3">The sequence shown here is derived from an EMBL/GenBank/DDBJ whole genome shotgun (WGS) entry which is preliminary data.</text>
</comment>
<dbReference type="SUPFAM" id="SSF48371">
    <property type="entry name" value="ARM repeat"/>
    <property type="match status" value="1"/>
</dbReference>
<dbReference type="EMBL" id="JANTQA010000032">
    <property type="protein sequence ID" value="KAJ3439724.1"/>
    <property type="molecule type" value="Genomic_DNA"/>
</dbReference>
<accession>A0AAV7ZCS2</accession>
<dbReference type="InterPro" id="IPR048263">
    <property type="entry name" value="Arb2"/>
</dbReference>
<dbReference type="PANTHER" id="PTHR21357:SF4">
    <property type="entry name" value="FAM172 FAMILY PROTEIN HOMOLOG CG10038"/>
    <property type="match status" value="1"/>
</dbReference>
<dbReference type="PROSITE" id="PS51363">
    <property type="entry name" value="W2"/>
    <property type="match status" value="1"/>
</dbReference>
<dbReference type="GO" id="GO:0005634">
    <property type="term" value="C:nucleus"/>
    <property type="evidence" value="ECO:0007669"/>
    <property type="project" value="TreeGrafter"/>
</dbReference>